<dbReference type="Proteomes" id="UP000829401">
    <property type="component" value="Chromosome"/>
</dbReference>
<feature type="signal peptide" evidence="1">
    <location>
        <begin position="1"/>
        <end position="20"/>
    </location>
</feature>
<keyword evidence="3" id="KW-1185">Reference proteome</keyword>
<reference evidence="3" key="1">
    <citation type="journal article" date="2022" name="G3 (Bethesda)">
        <title>Unveiling the complete genome sequence of Alicyclobacillus acidoterrestris DSM 3922T, a taint-producing strain.</title>
        <authorList>
            <person name="Leonardo I.C."/>
            <person name="Barreto Crespo M.T."/>
            <person name="Gaspar F.B."/>
        </authorList>
    </citation>
    <scope>NUCLEOTIDE SEQUENCE [LARGE SCALE GENOMIC DNA]</scope>
    <source>
        <strain evidence="3">DSM 3922</strain>
    </source>
</reference>
<keyword evidence="1" id="KW-0732">Signal</keyword>
<protein>
    <submittedName>
        <fullName evidence="2">Uncharacterized protein</fullName>
    </submittedName>
</protein>
<proteinExistence type="predicted"/>
<dbReference type="EMBL" id="CP080467">
    <property type="protein sequence ID" value="UNO48520.1"/>
    <property type="molecule type" value="Genomic_DNA"/>
</dbReference>
<feature type="chain" id="PRO_5039052423" evidence="1">
    <location>
        <begin position="21"/>
        <end position="71"/>
    </location>
</feature>
<evidence type="ECO:0000256" key="1">
    <source>
        <dbReference type="SAM" id="SignalP"/>
    </source>
</evidence>
<dbReference type="RefSeq" id="WP_152498702.1">
    <property type="nucleotide sequence ID" value="NZ_AURB01000019.1"/>
</dbReference>
<sequence length="71" mass="7087">MNLFKKAAVIGALSASSVVAVPALASASTGDNHSLCVPGVTITSSVEGSHLYITITYPGGSVTVDPPIVMD</sequence>
<evidence type="ECO:0000313" key="2">
    <source>
        <dbReference type="EMBL" id="UNO48520.1"/>
    </source>
</evidence>
<name>A0A9E7CRU3_ALIAG</name>
<accession>A0A9E7CRU3</accession>
<evidence type="ECO:0000313" key="3">
    <source>
        <dbReference type="Proteomes" id="UP000829401"/>
    </source>
</evidence>
<dbReference type="AlphaFoldDB" id="A0A9E7CRU3"/>
<organism evidence="2 3">
    <name type="scientific">Alicyclobacillus acidoterrestris (strain ATCC 49025 / DSM 3922 / CIP 106132 / NCIMB 13137 / GD3B)</name>
    <dbReference type="NCBI Taxonomy" id="1356854"/>
    <lineage>
        <taxon>Bacteria</taxon>
        <taxon>Bacillati</taxon>
        <taxon>Bacillota</taxon>
        <taxon>Bacilli</taxon>
        <taxon>Bacillales</taxon>
        <taxon>Alicyclobacillaceae</taxon>
        <taxon>Alicyclobacillus</taxon>
    </lineage>
</organism>
<gene>
    <name evidence="2" type="ORF">K1I37_17945</name>
</gene>
<dbReference type="KEGG" id="aaco:K1I37_17945"/>